<evidence type="ECO:0000259" key="1">
    <source>
        <dbReference type="PROSITE" id="PS50883"/>
    </source>
</evidence>
<dbReference type="SUPFAM" id="SSF55073">
    <property type="entry name" value="Nucleotide cyclase"/>
    <property type="match status" value="1"/>
</dbReference>
<dbReference type="RefSeq" id="WP_109016794.1">
    <property type="nucleotide sequence ID" value="NZ_BDOQ01000019.1"/>
</dbReference>
<dbReference type="CDD" id="cd01949">
    <property type="entry name" value="GGDEF"/>
    <property type="match status" value="1"/>
</dbReference>
<dbReference type="SMART" id="SM00052">
    <property type="entry name" value="EAL"/>
    <property type="match status" value="1"/>
</dbReference>
<protein>
    <recommendedName>
        <fullName evidence="5">Diguanylate cyclase</fullName>
    </recommendedName>
</protein>
<dbReference type="EMBL" id="BDOQ01000019">
    <property type="protein sequence ID" value="GBG15652.1"/>
    <property type="molecule type" value="Genomic_DNA"/>
</dbReference>
<sequence length="716" mass="81034">MTLSLPHHLEQARLRVINRMAALLESKTRTKTFANSLSHLVRETHQEIVAELESTMALADSQALADRIHHTMEMCTRLNDTMDLLINERQRQWINDGNHVQAMMGEFNETLTDLAATLVEKDLLERQSKVLEKIILSHEHISQWKEFVQDILAEFHAIFPFNFFFIAFAEEHTLSLFMYYLGNYSEEVKQQARHMLSARMLANLNLPDDAPLDIEEFIVKHDGPQVDINDIRMITVTVPDHTPKLAGLLGVAYVSSGKLSVQEESIVRSILAVMVMVVGSSKALSRTLSELEYYSAHDPLTGLYNRRHFNAMLEYEIGRSARHGHEFSLLLIDLDDFKDVNDSYGHPTGDEALRGVAEVLREHVRMGDLVTRIGGDEFAIILMETGREGAAKVAEALREALRKVSFSATDGRRFHITMSVGIVTFPHDAENDSDLLAGVDLALYRAKELGKNTSSALEKLGDHVQVSRATRDYAEKLREALQQNRIVPFYHPIVDCSSGDIFAFETLARLREPNGDIISAGAFIEAIEKYGLGRELDRTMINAALTAKHQRMQHGVSPAKLFINLSAQEIQGRGVLGYAEQLCAELQIPPECIVFEILERDAIGDMTNMRKFLSNLREKGFAFALDDFGSGYNSFHYLRELRFEYVKIDGTFVRNILHSKIDYALVHNLSKLCQDIGIQTVAEFVENQDIYDALKHMGINYAQGFHISMPSREMHR</sequence>
<dbReference type="OrthoDB" id="9813903at2"/>
<organism evidence="3 4">
    <name type="scientific">Novimethylophilus kurashikiensis</name>
    <dbReference type="NCBI Taxonomy" id="1825523"/>
    <lineage>
        <taxon>Bacteria</taxon>
        <taxon>Pseudomonadati</taxon>
        <taxon>Pseudomonadota</taxon>
        <taxon>Betaproteobacteria</taxon>
        <taxon>Nitrosomonadales</taxon>
        <taxon>Methylophilaceae</taxon>
        <taxon>Novimethylophilus</taxon>
    </lineage>
</organism>
<feature type="domain" description="EAL" evidence="1">
    <location>
        <begin position="470"/>
        <end position="716"/>
    </location>
</feature>
<gene>
    <name evidence="3" type="ORF">NMK_3263</name>
</gene>
<proteinExistence type="predicted"/>
<dbReference type="InterPro" id="IPR029787">
    <property type="entry name" value="Nucleotide_cyclase"/>
</dbReference>
<dbReference type="PROSITE" id="PS50887">
    <property type="entry name" value="GGDEF"/>
    <property type="match status" value="1"/>
</dbReference>
<evidence type="ECO:0008006" key="5">
    <source>
        <dbReference type="Google" id="ProtNLM"/>
    </source>
</evidence>
<dbReference type="GO" id="GO:0071111">
    <property type="term" value="F:cyclic-guanylate-specific phosphodiesterase activity"/>
    <property type="evidence" value="ECO:0007669"/>
    <property type="project" value="InterPro"/>
</dbReference>
<dbReference type="NCBIfam" id="TIGR00254">
    <property type="entry name" value="GGDEF"/>
    <property type="match status" value="1"/>
</dbReference>
<dbReference type="PANTHER" id="PTHR33121">
    <property type="entry name" value="CYCLIC DI-GMP PHOSPHODIESTERASE PDEF"/>
    <property type="match status" value="1"/>
</dbReference>
<evidence type="ECO:0000313" key="3">
    <source>
        <dbReference type="EMBL" id="GBG15652.1"/>
    </source>
</evidence>
<dbReference type="Gene3D" id="3.30.70.270">
    <property type="match status" value="1"/>
</dbReference>
<dbReference type="Proteomes" id="UP000245081">
    <property type="component" value="Unassembled WGS sequence"/>
</dbReference>
<dbReference type="PROSITE" id="PS50883">
    <property type="entry name" value="EAL"/>
    <property type="match status" value="1"/>
</dbReference>
<evidence type="ECO:0000259" key="2">
    <source>
        <dbReference type="PROSITE" id="PS50887"/>
    </source>
</evidence>
<dbReference type="InterPro" id="IPR050706">
    <property type="entry name" value="Cyclic-di-GMP_PDE-like"/>
</dbReference>
<dbReference type="InterPro" id="IPR001633">
    <property type="entry name" value="EAL_dom"/>
</dbReference>
<dbReference type="AlphaFoldDB" id="A0A2R5FBR1"/>
<dbReference type="Pfam" id="PF00990">
    <property type="entry name" value="GGDEF"/>
    <property type="match status" value="1"/>
</dbReference>
<keyword evidence="4" id="KW-1185">Reference proteome</keyword>
<accession>A0A2R5FBR1</accession>
<comment type="caution">
    <text evidence="3">The sequence shown here is derived from an EMBL/GenBank/DDBJ whole genome shotgun (WGS) entry which is preliminary data.</text>
</comment>
<dbReference type="PANTHER" id="PTHR33121:SF23">
    <property type="entry name" value="CYCLIC DI-GMP PHOSPHODIESTERASE PDEB"/>
    <property type="match status" value="1"/>
</dbReference>
<dbReference type="Pfam" id="PF00563">
    <property type="entry name" value="EAL"/>
    <property type="match status" value="1"/>
</dbReference>
<feature type="domain" description="GGDEF" evidence="2">
    <location>
        <begin position="325"/>
        <end position="459"/>
    </location>
</feature>
<dbReference type="CDD" id="cd01948">
    <property type="entry name" value="EAL"/>
    <property type="match status" value="1"/>
</dbReference>
<reference evidence="3 4" key="1">
    <citation type="journal article" date="2018" name="Environ. Microbiol.">
        <title>Isolation and genomic characterization of Novimethylophilus kurashikiensis gen. nov. sp. nov., a new lanthanide-dependent methylotrophic species of Methylophilaceae.</title>
        <authorList>
            <person name="Lv H."/>
            <person name="Sahin N."/>
            <person name="Tani A."/>
        </authorList>
    </citation>
    <scope>NUCLEOTIDE SEQUENCE [LARGE SCALE GENOMIC DNA]</scope>
    <source>
        <strain evidence="3 4">La2-4</strain>
    </source>
</reference>
<dbReference type="InterPro" id="IPR000160">
    <property type="entry name" value="GGDEF_dom"/>
</dbReference>
<dbReference type="SUPFAM" id="SSF141868">
    <property type="entry name" value="EAL domain-like"/>
    <property type="match status" value="1"/>
</dbReference>
<dbReference type="SMART" id="SM00267">
    <property type="entry name" value="GGDEF"/>
    <property type="match status" value="1"/>
</dbReference>
<dbReference type="FunFam" id="3.30.70.270:FF:000001">
    <property type="entry name" value="Diguanylate cyclase domain protein"/>
    <property type="match status" value="1"/>
</dbReference>
<evidence type="ECO:0000313" key="4">
    <source>
        <dbReference type="Proteomes" id="UP000245081"/>
    </source>
</evidence>
<name>A0A2R5FBR1_9PROT</name>
<dbReference type="InterPro" id="IPR035919">
    <property type="entry name" value="EAL_sf"/>
</dbReference>
<dbReference type="Gene3D" id="3.20.20.450">
    <property type="entry name" value="EAL domain"/>
    <property type="match status" value="1"/>
</dbReference>
<dbReference type="InterPro" id="IPR043128">
    <property type="entry name" value="Rev_trsase/Diguanyl_cyclase"/>
</dbReference>